<organism evidence="5 6">
    <name type="scientific">Emydomyces testavorans</name>
    <dbReference type="NCBI Taxonomy" id="2070801"/>
    <lineage>
        <taxon>Eukaryota</taxon>
        <taxon>Fungi</taxon>
        <taxon>Dikarya</taxon>
        <taxon>Ascomycota</taxon>
        <taxon>Pezizomycotina</taxon>
        <taxon>Eurotiomycetes</taxon>
        <taxon>Eurotiomycetidae</taxon>
        <taxon>Onygenales</taxon>
        <taxon>Nannizziopsiaceae</taxon>
        <taxon>Emydomyces</taxon>
    </lineage>
</organism>
<evidence type="ECO:0000256" key="3">
    <source>
        <dbReference type="ARBA" id="ARBA00022833"/>
    </source>
</evidence>
<dbReference type="InterPro" id="IPR006913">
    <property type="entry name" value="CENP-V/GFA"/>
</dbReference>
<dbReference type="GO" id="GO:0016846">
    <property type="term" value="F:carbon-sulfur lyase activity"/>
    <property type="evidence" value="ECO:0007669"/>
    <property type="project" value="InterPro"/>
</dbReference>
<keyword evidence="6" id="KW-1185">Reference proteome</keyword>
<evidence type="ECO:0000259" key="4">
    <source>
        <dbReference type="Pfam" id="PF04828"/>
    </source>
</evidence>
<protein>
    <recommendedName>
        <fullName evidence="4">CENP-V/GFA domain-containing protein</fullName>
    </recommendedName>
</protein>
<evidence type="ECO:0000256" key="1">
    <source>
        <dbReference type="ARBA" id="ARBA00005495"/>
    </source>
</evidence>
<dbReference type="Proteomes" id="UP001219355">
    <property type="component" value="Chromosome 2"/>
</dbReference>
<accession>A0AAF0IJP3</accession>
<proteinExistence type="inferred from homology"/>
<evidence type="ECO:0000256" key="2">
    <source>
        <dbReference type="ARBA" id="ARBA00022723"/>
    </source>
</evidence>
<gene>
    <name evidence="5" type="ORF">PRK78_004535</name>
</gene>
<dbReference type="InterPro" id="IPR011057">
    <property type="entry name" value="Mss4-like_sf"/>
</dbReference>
<comment type="similarity">
    <text evidence="1">Belongs to the Gfa family.</text>
</comment>
<name>A0AAF0IJP3_9EURO</name>
<dbReference type="PANTHER" id="PTHR28620">
    <property type="entry name" value="CENTROMERE PROTEIN V"/>
    <property type="match status" value="1"/>
</dbReference>
<dbReference type="Pfam" id="PF04828">
    <property type="entry name" value="GFA"/>
    <property type="match status" value="1"/>
</dbReference>
<dbReference type="EMBL" id="CP120628">
    <property type="protein sequence ID" value="WEW59067.1"/>
    <property type="molecule type" value="Genomic_DNA"/>
</dbReference>
<evidence type="ECO:0000313" key="5">
    <source>
        <dbReference type="EMBL" id="WEW59067.1"/>
    </source>
</evidence>
<dbReference type="AlphaFoldDB" id="A0AAF0IJP3"/>
<dbReference type="InterPro" id="IPR052355">
    <property type="entry name" value="CENP-V-like"/>
</dbReference>
<reference evidence="5" key="1">
    <citation type="submission" date="2023-03" db="EMBL/GenBank/DDBJ databases">
        <title>Emydomyces testavorans Genome Sequence.</title>
        <authorList>
            <person name="Hoyer L."/>
        </authorList>
    </citation>
    <scope>NUCLEOTIDE SEQUENCE</scope>
    <source>
        <strain evidence="5">16-2883</strain>
    </source>
</reference>
<keyword evidence="2" id="KW-0479">Metal-binding</keyword>
<dbReference type="Gene3D" id="2.170.150.70">
    <property type="match status" value="1"/>
</dbReference>
<sequence>MADNQQPSSSSPSSPAHLRPYTGSCHCGAIRYRVLLDPHNLNPARCNCSICHKKGNLILEVADPSSSFTLLQPSSWASPELGDYTFGEGRVHHYFCKTCGVSVFTRGTYVVEGTEVEFLSVNGLTVDQGSGKEEGEGEGGGLDLRKVKIGYWNGREDDWKSGMRGEPYPGGCV</sequence>
<feature type="domain" description="CENP-V/GFA" evidence="4">
    <location>
        <begin position="21"/>
        <end position="108"/>
    </location>
</feature>
<dbReference type="GO" id="GO:0046872">
    <property type="term" value="F:metal ion binding"/>
    <property type="evidence" value="ECO:0007669"/>
    <property type="project" value="UniProtKB-KW"/>
</dbReference>
<evidence type="ECO:0000313" key="6">
    <source>
        <dbReference type="Proteomes" id="UP001219355"/>
    </source>
</evidence>
<dbReference type="PANTHER" id="PTHR28620:SF1">
    <property type="entry name" value="CENP-V_GFA DOMAIN-CONTAINING PROTEIN"/>
    <property type="match status" value="1"/>
</dbReference>
<dbReference type="SUPFAM" id="SSF51316">
    <property type="entry name" value="Mss4-like"/>
    <property type="match status" value="1"/>
</dbReference>
<keyword evidence="3" id="KW-0862">Zinc</keyword>